<proteinExistence type="predicted"/>
<protein>
    <submittedName>
        <fullName evidence="1">Uncharacterized protein</fullName>
    </submittedName>
</protein>
<organism evidence="1">
    <name type="scientific">uncultured Caudovirales phage</name>
    <dbReference type="NCBI Taxonomy" id="2100421"/>
    <lineage>
        <taxon>Viruses</taxon>
        <taxon>Duplodnaviria</taxon>
        <taxon>Heunggongvirae</taxon>
        <taxon>Uroviricota</taxon>
        <taxon>Caudoviricetes</taxon>
        <taxon>Peduoviridae</taxon>
        <taxon>Maltschvirus</taxon>
        <taxon>Maltschvirus maltsch</taxon>
    </lineage>
</organism>
<name>A0A6J5MG75_9CAUD</name>
<reference evidence="1" key="1">
    <citation type="submission" date="2020-04" db="EMBL/GenBank/DDBJ databases">
        <authorList>
            <person name="Chiriac C."/>
            <person name="Salcher M."/>
            <person name="Ghai R."/>
            <person name="Kavagutti S V."/>
        </authorList>
    </citation>
    <scope>NUCLEOTIDE SEQUENCE</scope>
</reference>
<sequence>MVKYLKKLYEKLFKSEEDIEHQKKVEFYNRIDNKTTKTGSDIKTKSTSNQTI</sequence>
<evidence type="ECO:0000313" key="1">
    <source>
        <dbReference type="EMBL" id="CAB4144303.1"/>
    </source>
</evidence>
<dbReference type="EMBL" id="LR796431">
    <property type="protein sequence ID" value="CAB4144303.1"/>
    <property type="molecule type" value="Genomic_DNA"/>
</dbReference>
<accession>A0A6J5MG75</accession>
<gene>
    <name evidence="1" type="ORF">UFOVP462_29</name>
</gene>